<name>A0AAD9LJH2_BABDI</name>
<sequence length="254" mass="29293">MASMISSILPSAAARAVCGGSGRRFTLFSQRKFAELSHTSDPRIVNAQKSLYEATAAPDPSVNGRELLSTYKPGYQSCRIFDNPNIIDAMRNDGVETIGDRLYRYMDIGGFFSMLNSRKFHILRMPAESRKSIMLSTELERKQNLVMNAIVSALCFYLLYNFVAHKRHVYDKPPNVETAVHEFTNNRLKDFTWHGSMPLQYPKGRCKECRWLELECKKRCYDKLLQEGHKFIIHEPMQKPRSRLFPTPYPPSQD</sequence>
<proteinExistence type="predicted"/>
<reference evidence="1" key="2">
    <citation type="submission" date="2021-05" db="EMBL/GenBank/DDBJ databases">
        <authorList>
            <person name="Pain A."/>
        </authorList>
    </citation>
    <scope>NUCLEOTIDE SEQUENCE</scope>
    <source>
        <strain evidence="1">1802A</strain>
    </source>
</reference>
<comment type="caution">
    <text evidence="1">The sequence shown here is derived from an EMBL/GenBank/DDBJ whole genome shotgun (WGS) entry which is preliminary data.</text>
</comment>
<gene>
    <name evidence="1" type="ORF">X943_002377</name>
</gene>
<accession>A0AAD9LJH2</accession>
<protein>
    <submittedName>
        <fullName evidence="1">Uncharacterized protein</fullName>
    </submittedName>
</protein>
<dbReference type="EMBL" id="JAHBMH010000024">
    <property type="protein sequence ID" value="KAK1938571.1"/>
    <property type="molecule type" value="Genomic_DNA"/>
</dbReference>
<keyword evidence="2" id="KW-1185">Reference proteome</keyword>
<dbReference type="Proteomes" id="UP001195914">
    <property type="component" value="Unassembled WGS sequence"/>
</dbReference>
<evidence type="ECO:0000313" key="1">
    <source>
        <dbReference type="EMBL" id="KAK1938571.1"/>
    </source>
</evidence>
<evidence type="ECO:0000313" key="2">
    <source>
        <dbReference type="Proteomes" id="UP001195914"/>
    </source>
</evidence>
<organism evidence="1 2">
    <name type="scientific">Babesia divergens</name>
    <dbReference type="NCBI Taxonomy" id="32595"/>
    <lineage>
        <taxon>Eukaryota</taxon>
        <taxon>Sar</taxon>
        <taxon>Alveolata</taxon>
        <taxon>Apicomplexa</taxon>
        <taxon>Aconoidasida</taxon>
        <taxon>Piroplasmida</taxon>
        <taxon>Babesiidae</taxon>
        <taxon>Babesia</taxon>
    </lineage>
</organism>
<dbReference type="AlphaFoldDB" id="A0AAD9LJH2"/>
<reference evidence="1" key="1">
    <citation type="journal article" date="2014" name="Nucleic Acids Res.">
        <title>The evolutionary dynamics of variant antigen genes in Babesia reveal a history of genomic innovation underlying host-parasite interaction.</title>
        <authorList>
            <person name="Jackson A.P."/>
            <person name="Otto T.D."/>
            <person name="Darby A."/>
            <person name="Ramaprasad A."/>
            <person name="Xia D."/>
            <person name="Echaide I.E."/>
            <person name="Farber M."/>
            <person name="Gahlot S."/>
            <person name="Gamble J."/>
            <person name="Gupta D."/>
            <person name="Gupta Y."/>
            <person name="Jackson L."/>
            <person name="Malandrin L."/>
            <person name="Malas T.B."/>
            <person name="Moussa E."/>
            <person name="Nair M."/>
            <person name="Reid A.J."/>
            <person name="Sanders M."/>
            <person name="Sharma J."/>
            <person name="Tracey A."/>
            <person name="Quail M.A."/>
            <person name="Weir W."/>
            <person name="Wastling J.M."/>
            <person name="Hall N."/>
            <person name="Willadsen P."/>
            <person name="Lingelbach K."/>
            <person name="Shiels B."/>
            <person name="Tait A."/>
            <person name="Berriman M."/>
            <person name="Allred D.R."/>
            <person name="Pain A."/>
        </authorList>
    </citation>
    <scope>NUCLEOTIDE SEQUENCE</scope>
    <source>
        <strain evidence="1">1802A</strain>
    </source>
</reference>